<dbReference type="Proteomes" id="UP000184267">
    <property type="component" value="Unassembled WGS sequence"/>
</dbReference>
<accession>A0A1M2W4B1</accession>
<feature type="region of interest" description="Disordered" evidence="1">
    <location>
        <begin position="149"/>
        <end position="427"/>
    </location>
</feature>
<dbReference type="CDD" id="cd00821">
    <property type="entry name" value="PH"/>
    <property type="match status" value="1"/>
</dbReference>
<dbReference type="SUPFAM" id="SSF50729">
    <property type="entry name" value="PH domain-like"/>
    <property type="match status" value="1"/>
</dbReference>
<dbReference type="SUPFAM" id="SSF54236">
    <property type="entry name" value="Ubiquitin-like"/>
    <property type="match status" value="1"/>
</dbReference>
<dbReference type="InterPro" id="IPR029071">
    <property type="entry name" value="Ubiquitin-like_domsf"/>
</dbReference>
<feature type="region of interest" description="Disordered" evidence="1">
    <location>
        <begin position="1363"/>
        <end position="1421"/>
    </location>
</feature>
<dbReference type="STRING" id="154538.A0A1M2W4B1"/>
<feature type="compositionally biased region" description="Low complexity" evidence="1">
    <location>
        <begin position="550"/>
        <end position="577"/>
    </location>
</feature>
<feature type="compositionally biased region" description="Polar residues" evidence="1">
    <location>
        <begin position="37"/>
        <end position="48"/>
    </location>
</feature>
<feature type="compositionally biased region" description="Gly residues" evidence="1">
    <location>
        <begin position="633"/>
        <end position="642"/>
    </location>
</feature>
<feature type="region of interest" description="Disordered" evidence="1">
    <location>
        <begin position="471"/>
        <end position="490"/>
    </location>
</feature>
<dbReference type="OrthoDB" id="43122at2759"/>
<feature type="compositionally biased region" description="Low complexity" evidence="1">
    <location>
        <begin position="707"/>
        <end position="717"/>
    </location>
</feature>
<reference evidence="3 4" key="1">
    <citation type="submission" date="2016-10" db="EMBL/GenBank/DDBJ databases">
        <title>Genome sequence of the basidiomycete white-rot fungus Trametes pubescens.</title>
        <authorList>
            <person name="Makela M.R."/>
            <person name="Granchi Z."/>
            <person name="Peng M."/>
            <person name="De Vries R.P."/>
            <person name="Grigoriev I."/>
            <person name="Riley R."/>
            <person name="Hilden K."/>
        </authorList>
    </citation>
    <scope>NUCLEOTIDE SEQUENCE [LARGE SCALE GENOMIC DNA]</scope>
    <source>
        <strain evidence="3 4">FBCC735</strain>
    </source>
</reference>
<feature type="compositionally biased region" description="Low complexity" evidence="1">
    <location>
        <begin position="356"/>
        <end position="379"/>
    </location>
</feature>
<feature type="compositionally biased region" description="Low complexity" evidence="1">
    <location>
        <begin position="756"/>
        <end position="768"/>
    </location>
</feature>
<feature type="compositionally biased region" description="Low complexity" evidence="1">
    <location>
        <begin position="861"/>
        <end position="875"/>
    </location>
</feature>
<feature type="compositionally biased region" description="Polar residues" evidence="1">
    <location>
        <begin position="976"/>
        <end position="993"/>
    </location>
</feature>
<feature type="compositionally biased region" description="Polar residues" evidence="1">
    <location>
        <begin position="1033"/>
        <end position="1048"/>
    </location>
</feature>
<evidence type="ECO:0000256" key="1">
    <source>
        <dbReference type="SAM" id="MobiDB-lite"/>
    </source>
</evidence>
<dbReference type="PANTHER" id="PTHR38700">
    <property type="entry name" value="YALI0E22418P"/>
    <property type="match status" value="1"/>
</dbReference>
<feature type="region of interest" description="Disordered" evidence="1">
    <location>
        <begin position="65"/>
        <end position="103"/>
    </location>
</feature>
<feature type="compositionally biased region" description="Low complexity" evidence="1">
    <location>
        <begin position="400"/>
        <end position="411"/>
    </location>
</feature>
<protein>
    <recommendedName>
        <fullName evidence="2">PH domain-containing protein</fullName>
    </recommendedName>
</protein>
<feature type="domain" description="PH" evidence="2">
    <location>
        <begin position="1244"/>
        <end position="1349"/>
    </location>
</feature>
<dbReference type="Gene3D" id="2.30.29.30">
    <property type="entry name" value="Pleckstrin-homology domain (PH domain)/Phosphotyrosine-binding domain (PTB)"/>
    <property type="match status" value="1"/>
</dbReference>
<comment type="caution">
    <text evidence="3">The sequence shown here is derived from an EMBL/GenBank/DDBJ whole genome shotgun (WGS) entry which is preliminary data.</text>
</comment>
<feature type="compositionally biased region" description="Low complexity" evidence="1">
    <location>
        <begin position="883"/>
        <end position="894"/>
    </location>
</feature>
<feature type="compositionally biased region" description="Pro residues" evidence="1">
    <location>
        <begin position="156"/>
        <end position="165"/>
    </location>
</feature>
<dbReference type="Gene3D" id="3.10.20.90">
    <property type="entry name" value="Phosphatidylinositol 3-kinase Catalytic Subunit, Chain A, domain 1"/>
    <property type="match status" value="1"/>
</dbReference>
<dbReference type="PANTHER" id="PTHR38700:SF1">
    <property type="entry name" value="PH DOMAIN-CONTAINING PROTEIN"/>
    <property type="match status" value="1"/>
</dbReference>
<evidence type="ECO:0000313" key="3">
    <source>
        <dbReference type="EMBL" id="OJT14688.1"/>
    </source>
</evidence>
<feature type="compositionally biased region" description="Low complexity" evidence="1">
    <location>
        <begin position="1363"/>
        <end position="1375"/>
    </location>
</feature>
<dbReference type="InterPro" id="IPR011993">
    <property type="entry name" value="PH-like_dom_sf"/>
</dbReference>
<name>A0A1M2W4B1_TRAPU</name>
<sequence>MTKKRRSLQSILVPSFLPQASTSASAIAAPPPRARSHTVTSSSDLSNVECSPDWLSFYNGASSPIVPATPSRNSPPPDLLDDDPFANRSPAPSLRSSRATSPVRTVFDIFADGPQASLPPPRSPLALVDGLPEDGSRVLRHASSYSSFQGLANVPSAPPPTPSEPSTPLLRRPKSSGPPQVRPAYTRPAFAPRPSLPSLNTLARTSIHVPKARKGRPGAHLPLEPWEDSAPSAPSEPPSPTWSLRNSPITRRRGHLRRPTLSMIRDSRMYLDGENAEDGGVEDGGIPPLEPEDKESSSACSTPMPIAQPRDRGDFGMGTSFLSISPEEHRGSFEDDLEQPPTPPPKTPGLAWHARSVSQTSATSTSTVPSLCPSSPTSSLFTESHLRPQSSSGSHEQRASSLRPSSPSPTRLHPHVHVDTDHAGPTSYPAVFAHQRHTQFLTSDLIASLEYDYSDAVTRLDAATTMGLAVPRSPSALFPSGDFEPGSSAGTIRAVPQARIQPGAHEEPPRPLSDSSAGSKDSNEAVDAHSSSPRFLGVPLSPLSPPEPPSSSSEPSAESSPARSPCSSLSRSSSFSTVSSEYDFGEDEYAYQDGYSYDVGSFADPLASPPAHARPVFGYGIPWPSTHRTSAGSGSGGSGSGGSMSDVLSDLEDLAEDLTERFSLSGRMGSVNGDSDVFSDDGSLADAPEGEAGSRRSGRPSGGSSQGGTSHTSHGSSNGYGHGGSARNGSSFRRGSAGAGGDEDEDDDDRRRRPARLPISARAAVTDSETSEDEDEDESDYGEASPQRRPRQRHDTTRPGMLVPANAPSPTTPSSAHPDTATDDDVPLARQIPTALKAQRTIRRQVRDELDQKREERRAQRAQQALLTQQQPQSRVPSSTINAAFAAPAAPLAATGNSPPRATARPRTKTLPSTMGSPFSVGDLTKKLLGLQSTSSATPASPAPVSPMFPQSKRPSLDREPRQPYGSASAGPSLRGRTNTMDANTYQSASRQASRPPAPEASRGLRPMRSFHRPRAGDADAMLSMPPMPLPERTSTSELQRRATNTSRHWPDEPPAFLATAPPAPVPVPSTSVLDRARSVRSAKSSRRPSVERRSEPEGPSPGARMRAATLNSQPQQPAPAPAQPPASTFSQPGKAGGQMMWQQRVFIGNMQRFCQVEIGSGTGAGDVLAMVDAQGALEHGAGSGGWMLWEVSQDFGMERPIRSFELLSDVCGSWNTDKTVNFLVIKKTLLAPLLSTKAMPSASPKCSGYVQFEYKRGKWQKRWMELREHSLWLSKRDTGKDATFLCSLNNFDAYYVTRVHKAPKPYVFSVKSTDSLAFFESTADYVHVFSCGESEGKNWLEKILLARSYVLYQERNVLSSTTASGAAPGATAGGLQRAGTRKPGQRPAQPLMTVGPPKADPMTVPTGFEPAAGSLLARRH</sequence>
<dbReference type="InterPro" id="IPR001849">
    <property type="entry name" value="PH_domain"/>
</dbReference>
<dbReference type="PROSITE" id="PS50003">
    <property type="entry name" value="PH_DOMAIN"/>
    <property type="match status" value="1"/>
</dbReference>
<feature type="region of interest" description="Disordered" evidence="1">
    <location>
        <begin position="22"/>
        <end position="48"/>
    </location>
</feature>
<proteinExistence type="predicted"/>
<feature type="region of interest" description="Disordered" evidence="1">
    <location>
        <begin position="600"/>
        <end position="1136"/>
    </location>
</feature>
<evidence type="ECO:0000259" key="2">
    <source>
        <dbReference type="PROSITE" id="PS50003"/>
    </source>
</evidence>
<feature type="compositionally biased region" description="Acidic residues" evidence="1">
    <location>
        <begin position="769"/>
        <end position="781"/>
    </location>
</feature>
<dbReference type="OMA" id="YGIPWPS"/>
<feature type="compositionally biased region" description="Low complexity" evidence="1">
    <location>
        <begin position="86"/>
        <end position="102"/>
    </location>
</feature>
<evidence type="ECO:0000313" key="4">
    <source>
        <dbReference type="Proteomes" id="UP000184267"/>
    </source>
</evidence>
<dbReference type="EMBL" id="MNAD01000252">
    <property type="protein sequence ID" value="OJT14688.1"/>
    <property type="molecule type" value="Genomic_DNA"/>
</dbReference>
<feature type="region of interest" description="Disordered" evidence="1">
    <location>
        <begin position="501"/>
        <end position="577"/>
    </location>
</feature>
<feature type="compositionally biased region" description="Low complexity" evidence="1">
    <location>
        <begin position="804"/>
        <end position="819"/>
    </location>
</feature>
<gene>
    <name evidence="3" type="ORF">TRAPUB_8741</name>
</gene>
<feature type="compositionally biased region" description="Low complexity" evidence="1">
    <location>
        <begin position="727"/>
        <end position="736"/>
    </location>
</feature>
<keyword evidence="4" id="KW-1185">Reference proteome</keyword>
<dbReference type="SMART" id="SM00233">
    <property type="entry name" value="PH"/>
    <property type="match status" value="1"/>
</dbReference>
<organism evidence="3 4">
    <name type="scientific">Trametes pubescens</name>
    <name type="common">White-rot fungus</name>
    <dbReference type="NCBI Taxonomy" id="154538"/>
    <lineage>
        <taxon>Eukaryota</taxon>
        <taxon>Fungi</taxon>
        <taxon>Dikarya</taxon>
        <taxon>Basidiomycota</taxon>
        <taxon>Agaricomycotina</taxon>
        <taxon>Agaricomycetes</taxon>
        <taxon>Polyporales</taxon>
        <taxon>Polyporaceae</taxon>
        <taxon>Trametes</taxon>
    </lineage>
</organism>
<feature type="compositionally biased region" description="Basic and acidic residues" evidence="1">
    <location>
        <begin position="845"/>
        <end position="859"/>
    </location>
</feature>